<dbReference type="EMBL" id="CM055751">
    <property type="protein sequence ID" value="KAJ7993145.1"/>
    <property type="molecule type" value="Genomic_DNA"/>
</dbReference>
<comment type="caution">
    <text evidence="1">The sequence shown here is derived from an EMBL/GenBank/DDBJ whole genome shotgun (WGS) entry which is preliminary data.</text>
</comment>
<protein>
    <submittedName>
        <fullName evidence="1">Uncharacterized protein</fullName>
    </submittedName>
</protein>
<dbReference type="Proteomes" id="UP001157502">
    <property type="component" value="Chromosome 24"/>
</dbReference>
<gene>
    <name evidence="1" type="ORF">DPEC_G00269390</name>
</gene>
<organism evidence="1 2">
    <name type="scientific">Dallia pectoralis</name>
    <name type="common">Alaska blackfish</name>
    <dbReference type="NCBI Taxonomy" id="75939"/>
    <lineage>
        <taxon>Eukaryota</taxon>
        <taxon>Metazoa</taxon>
        <taxon>Chordata</taxon>
        <taxon>Craniata</taxon>
        <taxon>Vertebrata</taxon>
        <taxon>Euteleostomi</taxon>
        <taxon>Actinopterygii</taxon>
        <taxon>Neopterygii</taxon>
        <taxon>Teleostei</taxon>
        <taxon>Protacanthopterygii</taxon>
        <taxon>Esociformes</taxon>
        <taxon>Umbridae</taxon>
        <taxon>Dallia</taxon>
    </lineage>
</organism>
<reference evidence="1" key="1">
    <citation type="submission" date="2021-05" db="EMBL/GenBank/DDBJ databases">
        <authorList>
            <person name="Pan Q."/>
            <person name="Jouanno E."/>
            <person name="Zahm M."/>
            <person name="Klopp C."/>
            <person name="Cabau C."/>
            <person name="Louis A."/>
            <person name="Berthelot C."/>
            <person name="Parey E."/>
            <person name="Roest Crollius H."/>
            <person name="Montfort J."/>
            <person name="Robinson-Rechavi M."/>
            <person name="Bouchez O."/>
            <person name="Lampietro C."/>
            <person name="Lopez Roques C."/>
            <person name="Donnadieu C."/>
            <person name="Postlethwait J."/>
            <person name="Bobe J."/>
            <person name="Dillon D."/>
            <person name="Chandos A."/>
            <person name="von Hippel F."/>
            <person name="Guiguen Y."/>
        </authorList>
    </citation>
    <scope>NUCLEOTIDE SEQUENCE</scope>
    <source>
        <strain evidence="1">YG-Jan2019</strain>
    </source>
</reference>
<name>A0ACC2FP48_DALPE</name>
<evidence type="ECO:0000313" key="2">
    <source>
        <dbReference type="Proteomes" id="UP001157502"/>
    </source>
</evidence>
<proteinExistence type="predicted"/>
<evidence type="ECO:0000313" key="1">
    <source>
        <dbReference type="EMBL" id="KAJ7993145.1"/>
    </source>
</evidence>
<keyword evidence="2" id="KW-1185">Reference proteome</keyword>
<sequence length="184" mass="20620">MITAKHCVLMLLIFSEGTNAGAPTGISPFIRYYEGLTYDREALHSKHLRAKRDSLPQDQSLQLDFRAFHRTFRLRLRRDLTELTEPFTVLSENGSRTADLSHIYSGQLADETGSSCHGSVVDGQFEGSILTANRTYHIEPLHRYTSQSSHNHSIIYHEDDMVRSPLPSSGGQGEEEKEGGGEVE</sequence>
<accession>A0ACC2FP48</accession>